<accession>A0A1I7G365</accession>
<dbReference type="Proteomes" id="UP000199138">
    <property type="component" value="Unassembled WGS sequence"/>
</dbReference>
<dbReference type="RefSeq" id="WP_143106354.1">
    <property type="nucleotide sequence ID" value="NZ_FPBK01000003.1"/>
</dbReference>
<proteinExistence type="predicted"/>
<dbReference type="EMBL" id="FPBK01000003">
    <property type="protein sequence ID" value="SFU42879.1"/>
    <property type="molecule type" value="Genomic_DNA"/>
</dbReference>
<gene>
    <name evidence="1" type="ORF">SAMN05216480_103118</name>
</gene>
<reference evidence="1 2" key="1">
    <citation type="submission" date="2016-10" db="EMBL/GenBank/DDBJ databases">
        <authorList>
            <person name="de Groot N.N."/>
        </authorList>
    </citation>
    <scope>NUCLEOTIDE SEQUENCE [LARGE SCALE GENOMIC DNA]</scope>
    <source>
        <strain evidence="1 2">CGMCC 1.12333</strain>
    </source>
</reference>
<protein>
    <submittedName>
        <fullName evidence="1">Uncharacterized protein</fullName>
    </submittedName>
</protein>
<sequence>MAKLLPNNKIIGSLGNVSFKELNGATILQSKPGKGGVKQTKNTKKAATNFGQCSSEASKMVRSWQSIILQYQDSQMGYRFRSTLYNSMLSKPMPPGSMRSLADVTFSDLNGFEFNTQSLFSHYCRISIQCAITASRKISICIASCEAATSISWPTNASKATLCLFLNNPFISNTNENTELLQIDIPNRNYIIPSEEVELALPKTKTVIAVVGCIFFYTDMLHSQPVCINNKQLHPVQLLHIQLVERP</sequence>
<keyword evidence="2" id="KW-1185">Reference proteome</keyword>
<evidence type="ECO:0000313" key="1">
    <source>
        <dbReference type="EMBL" id="SFU42879.1"/>
    </source>
</evidence>
<evidence type="ECO:0000313" key="2">
    <source>
        <dbReference type="Proteomes" id="UP000199138"/>
    </source>
</evidence>
<organism evidence="1 2">
    <name type="scientific">Pustulibacterium marinum</name>
    <dbReference type="NCBI Taxonomy" id="1224947"/>
    <lineage>
        <taxon>Bacteria</taxon>
        <taxon>Pseudomonadati</taxon>
        <taxon>Bacteroidota</taxon>
        <taxon>Flavobacteriia</taxon>
        <taxon>Flavobacteriales</taxon>
        <taxon>Flavobacteriaceae</taxon>
        <taxon>Pustulibacterium</taxon>
    </lineage>
</organism>
<dbReference type="AlphaFoldDB" id="A0A1I7G365"/>
<dbReference type="OrthoDB" id="645138at2"/>
<name>A0A1I7G365_9FLAO</name>